<accession>J3P7I1</accession>
<keyword evidence="4" id="KW-1185">Reference proteome</keyword>
<protein>
    <submittedName>
        <fullName evidence="2 3">Uncharacterized protein</fullName>
    </submittedName>
</protein>
<feature type="region of interest" description="Disordered" evidence="1">
    <location>
        <begin position="1"/>
        <end position="37"/>
    </location>
</feature>
<reference evidence="3" key="4">
    <citation type="journal article" date="2015" name="G3 (Bethesda)">
        <title>Genome sequences of three phytopathogenic species of the Magnaporthaceae family of fungi.</title>
        <authorList>
            <person name="Okagaki L.H."/>
            <person name="Nunes C.C."/>
            <person name="Sailsbery J."/>
            <person name="Clay B."/>
            <person name="Brown D."/>
            <person name="John T."/>
            <person name="Oh Y."/>
            <person name="Young N."/>
            <person name="Fitzgerald M."/>
            <person name="Haas B.J."/>
            <person name="Zeng Q."/>
            <person name="Young S."/>
            <person name="Adiconis X."/>
            <person name="Fan L."/>
            <person name="Levin J.Z."/>
            <person name="Mitchell T.K."/>
            <person name="Okubara P.A."/>
            <person name="Farman M.L."/>
            <person name="Kohn L.M."/>
            <person name="Birren B."/>
            <person name="Ma L.-J."/>
            <person name="Dean R.A."/>
        </authorList>
    </citation>
    <scope>NUCLEOTIDE SEQUENCE</scope>
    <source>
        <strain evidence="3">R3-111a-1</strain>
    </source>
</reference>
<dbReference type="EMBL" id="GL385399">
    <property type="protein sequence ID" value="EJT72612.1"/>
    <property type="molecule type" value="Genomic_DNA"/>
</dbReference>
<evidence type="ECO:0000313" key="3">
    <source>
        <dbReference type="EnsemblFungi" id="EJT72612"/>
    </source>
</evidence>
<dbReference type="AlphaFoldDB" id="J3P7I1"/>
<evidence type="ECO:0000256" key="1">
    <source>
        <dbReference type="SAM" id="MobiDB-lite"/>
    </source>
</evidence>
<dbReference type="HOGENOM" id="CLU_2979215_0_0_1"/>
<organism evidence="2">
    <name type="scientific">Gaeumannomyces tritici (strain R3-111a-1)</name>
    <name type="common">Wheat and barley take-all root rot fungus</name>
    <name type="synonym">Gaeumannomyces graminis var. tritici</name>
    <dbReference type="NCBI Taxonomy" id="644352"/>
    <lineage>
        <taxon>Eukaryota</taxon>
        <taxon>Fungi</taxon>
        <taxon>Dikarya</taxon>
        <taxon>Ascomycota</taxon>
        <taxon>Pezizomycotina</taxon>
        <taxon>Sordariomycetes</taxon>
        <taxon>Sordariomycetidae</taxon>
        <taxon>Magnaporthales</taxon>
        <taxon>Magnaporthaceae</taxon>
        <taxon>Gaeumannomyces</taxon>
    </lineage>
</organism>
<reference evidence="3" key="5">
    <citation type="submission" date="2018-04" db="UniProtKB">
        <authorList>
            <consortium name="EnsemblFungi"/>
        </authorList>
    </citation>
    <scope>IDENTIFICATION</scope>
    <source>
        <strain evidence="3">R3-111a-1</strain>
    </source>
</reference>
<dbReference type="RefSeq" id="XP_009225586.1">
    <property type="nucleotide sequence ID" value="XM_009227322.1"/>
</dbReference>
<evidence type="ECO:0000313" key="4">
    <source>
        <dbReference type="Proteomes" id="UP000006039"/>
    </source>
</evidence>
<dbReference type="GeneID" id="20349930"/>
<dbReference type="Proteomes" id="UP000006039">
    <property type="component" value="Unassembled WGS sequence"/>
</dbReference>
<reference evidence="2" key="3">
    <citation type="submission" date="2010-09" db="EMBL/GenBank/DDBJ databases">
        <title>Annotation of Gaeumannomyces graminis var. tritici R3-111a-1.</title>
        <authorList>
            <consortium name="The Broad Institute Genome Sequencing Platform"/>
            <person name="Ma L.-J."/>
            <person name="Dead R."/>
            <person name="Young S.K."/>
            <person name="Zeng Q."/>
            <person name="Gargeya S."/>
            <person name="Fitzgerald M."/>
            <person name="Haas B."/>
            <person name="Abouelleil A."/>
            <person name="Alvarado L."/>
            <person name="Arachchi H.M."/>
            <person name="Berlin A."/>
            <person name="Brown A."/>
            <person name="Chapman S.B."/>
            <person name="Chen Z."/>
            <person name="Dunbar C."/>
            <person name="Freedman E."/>
            <person name="Gearin G."/>
            <person name="Gellesch M."/>
            <person name="Goldberg J."/>
            <person name="Griggs A."/>
            <person name="Gujja S."/>
            <person name="Heiman D."/>
            <person name="Howarth C."/>
            <person name="Larson L."/>
            <person name="Lui A."/>
            <person name="MacDonald P.J.P."/>
            <person name="Mehta T."/>
            <person name="Montmayeur A."/>
            <person name="Murphy C."/>
            <person name="Neiman D."/>
            <person name="Pearson M."/>
            <person name="Priest M."/>
            <person name="Roberts A."/>
            <person name="Saif S."/>
            <person name="Shea T."/>
            <person name="Shenoy N."/>
            <person name="Sisk P."/>
            <person name="Stolte C."/>
            <person name="Sykes S."/>
            <person name="Yandava C."/>
            <person name="Wortman J."/>
            <person name="Nusbaum C."/>
            <person name="Birren B."/>
        </authorList>
    </citation>
    <scope>NUCLEOTIDE SEQUENCE</scope>
    <source>
        <strain evidence="2">R3-111a-1</strain>
    </source>
</reference>
<proteinExistence type="predicted"/>
<gene>
    <name evidence="3" type="primary">20349930</name>
    <name evidence="2" type="ORF">GGTG_09472</name>
</gene>
<sequence length="58" mass="6016">MTRGTGGCHIGRTQAGLFPNWSPERRSTTGPGGGGDSRCVSVCVASRSTVTSTVFSRK</sequence>
<dbReference type="EnsemblFungi" id="EJT72612">
    <property type="protein sequence ID" value="EJT72612"/>
    <property type="gene ID" value="GGTG_09472"/>
</dbReference>
<dbReference type="VEuPathDB" id="FungiDB:GGTG_09472"/>
<reference evidence="2" key="2">
    <citation type="submission" date="2010-07" db="EMBL/GenBank/DDBJ databases">
        <authorList>
            <consortium name="The Broad Institute Genome Sequencing Platform"/>
            <consortium name="Broad Institute Genome Sequencing Center for Infectious Disease"/>
            <person name="Ma L.-J."/>
            <person name="Dead R."/>
            <person name="Young S."/>
            <person name="Zeng Q."/>
            <person name="Koehrsen M."/>
            <person name="Alvarado L."/>
            <person name="Berlin A."/>
            <person name="Chapman S.B."/>
            <person name="Chen Z."/>
            <person name="Freedman E."/>
            <person name="Gellesch M."/>
            <person name="Goldberg J."/>
            <person name="Griggs A."/>
            <person name="Gujja S."/>
            <person name="Heilman E.R."/>
            <person name="Heiman D."/>
            <person name="Hepburn T."/>
            <person name="Howarth C."/>
            <person name="Jen D."/>
            <person name="Larson L."/>
            <person name="Mehta T."/>
            <person name="Neiman D."/>
            <person name="Pearson M."/>
            <person name="Roberts A."/>
            <person name="Saif S."/>
            <person name="Shea T."/>
            <person name="Shenoy N."/>
            <person name="Sisk P."/>
            <person name="Stolte C."/>
            <person name="Sykes S."/>
            <person name="Walk T."/>
            <person name="White J."/>
            <person name="Yandava C."/>
            <person name="Haas B."/>
            <person name="Nusbaum C."/>
            <person name="Birren B."/>
        </authorList>
    </citation>
    <scope>NUCLEOTIDE SEQUENCE</scope>
    <source>
        <strain evidence="2">R3-111a-1</strain>
    </source>
</reference>
<name>J3P7I1_GAET3</name>
<evidence type="ECO:0000313" key="2">
    <source>
        <dbReference type="EMBL" id="EJT72612.1"/>
    </source>
</evidence>
<reference evidence="4" key="1">
    <citation type="submission" date="2010-07" db="EMBL/GenBank/DDBJ databases">
        <title>The genome sequence of Gaeumannomyces graminis var. tritici strain R3-111a-1.</title>
        <authorList>
            <consortium name="The Broad Institute Genome Sequencing Platform"/>
            <person name="Ma L.-J."/>
            <person name="Dead R."/>
            <person name="Young S."/>
            <person name="Zeng Q."/>
            <person name="Koehrsen M."/>
            <person name="Alvarado L."/>
            <person name="Berlin A."/>
            <person name="Chapman S.B."/>
            <person name="Chen Z."/>
            <person name="Freedman E."/>
            <person name="Gellesch M."/>
            <person name="Goldberg J."/>
            <person name="Griggs A."/>
            <person name="Gujja S."/>
            <person name="Heilman E.R."/>
            <person name="Heiman D."/>
            <person name="Hepburn T."/>
            <person name="Howarth C."/>
            <person name="Jen D."/>
            <person name="Larson L."/>
            <person name="Mehta T."/>
            <person name="Neiman D."/>
            <person name="Pearson M."/>
            <person name="Roberts A."/>
            <person name="Saif S."/>
            <person name="Shea T."/>
            <person name="Shenoy N."/>
            <person name="Sisk P."/>
            <person name="Stolte C."/>
            <person name="Sykes S."/>
            <person name="Walk T."/>
            <person name="White J."/>
            <person name="Yandava C."/>
            <person name="Haas B."/>
            <person name="Nusbaum C."/>
            <person name="Birren B."/>
        </authorList>
    </citation>
    <scope>NUCLEOTIDE SEQUENCE [LARGE SCALE GENOMIC DNA]</scope>
    <source>
        <strain evidence="4">R3-111a-1</strain>
    </source>
</reference>